<evidence type="ECO:0000313" key="2">
    <source>
        <dbReference type="Proteomes" id="UP000218387"/>
    </source>
</evidence>
<evidence type="ECO:0000313" key="1">
    <source>
        <dbReference type="EMBL" id="QCT73145.1"/>
    </source>
</evidence>
<dbReference type="Proteomes" id="UP000218387">
    <property type="component" value="Chromosome"/>
</dbReference>
<dbReference type="KEGG" id="emt:CPZ25_018100"/>
<dbReference type="EMBL" id="CP029487">
    <property type="protein sequence ID" value="QCT73145.1"/>
    <property type="molecule type" value="Genomic_DNA"/>
</dbReference>
<accession>A0A4P9CDW0</accession>
<keyword evidence="2" id="KW-1185">Reference proteome</keyword>
<gene>
    <name evidence="1" type="ORF">CPZ25_018100</name>
</gene>
<protein>
    <submittedName>
        <fullName evidence="1">Uncharacterized protein</fullName>
    </submittedName>
</protein>
<proteinExistence type="predicted"/>
<reference evidence="1 2" key="1">
    <citation type="submission" date="2018-05" db="EMBL/GenBank/DDBJ databases">
        <title>Genome comparison of Eubacterium sp.</title>
        <authorList>
            <person name="Feng Y."/>
            <person name="Sanchez-Andrea I."/>
            <person name="Stams A.J.M."/>
            <person name="De Vos W.M."/>
        </authorList>
    </citation>
    <scope>NUCLEOTIDE SEQUENCE [LARGE SCALE GENOMIC DNA]</scope>
    <source>
        <strain evidence="1 2">YI</strain>
    </source>
</reference>
<name>A0A4P9CDW0_EUBML</name>
<sequence>MGEDKQKILLLVEGAKTDVVLMKHLISIYQMDIHYEIVSYCTNIYTLYHEMFENNDPEEMDLLQLLKSRESNPSIRSLFNIAYSDILLIFDLDPQDALFSPEKIEQMAKYFVESSDMGKLYINYPMIESFYHMADIPDPDYNFYFATLDELLAGKYKARVNRENRNHDYRKFATDKAECNTVITQNLDKAWQLIRCTEHSNSLPSQMEILAAQLSTILNEQKVAVLNTCSFFIPEYNPKLIL</sequence>
<dbReference type="RefSeq" id="WP_096919006.1">
    <property type="nucleotide sequence ID" value="NZ_CP029487.1"/>
</dbReference>
<dbReference type="AlphaFoldDB" id="A0A4P9CDW0"/>
<organism evidence="1 2">
    <name type="scientific">Eubacterium maltosivorans</name>
    <dbReference type="NCBI Taxonomy" id="2041044"/>
    <lineage>
        <taxon>Bacteria</taxon>
        <taxon>Bacillati</taxon>
        <taxon>Bacillota</taxon>
        <taxon>Clostridia</taxon>
        <taxon>Eubacteriales</taxon>
        <taxon>Eubacteriaceae</taxon>
        <taxon>Eubacterium</taxon>
    </lineage>
</organism>